<dbReference type="SUPFAM" id="SSF50978">
    <property type="entry name" value="WD40 repeat-like"/>
    <property type="match status" value="1"/>
</dbReference>
<feature type="compositionally biased region" description="Polar residues" evidence="4">
    <location>
        <begin position="1"/>
        <end position="12"/>
    </location>
</feature>
<name>A0A0M8N6Y2_ESCWE</name>
<protein>
    <submittedName>
        <fullName evidence="5">Putative WD repeat-containing protein</fullName>
    </submittedName>
</protein>
<dbReference type="AlphaFoldDB" id="A0A0M8N6Y2"/>
<feature type="compositionally biased region" description="Basic and acidic residues" evidence="4">
    <location>
        <begin position="927"/>
        <end position="939"/>
    </location>
</feature>
<dbReference type="Pfam" id="PF00400">
    <property type="entry name" value="WD40"/>
    <property type="match status" value="4"/>
</dbReference>
<gene>
    <name evidence="5" type="ORF">ESCO_004483</name>
</gene>
<accession>A0A0M8N6Y2</accession>
<feature type="compositionally biased region" description="Basic and acidic residues" evidence="4">
    <location>
        <begin position="751"/>
        <end position="767"/>
    </location>
</feature>
<dbReference type="InterPro" id="IPR040324">
    <property type="entry name" value="WDR44/Dgr2"/>
</dbReference>
<keyword evidence="6" id="KW-1185">Reference proteome</keyword>
<dbReference type="PANTHER" id="PTHR14221">
    <property type="entry name" value="WD REPEAT DOMAIN 44"/>
    <property type="match status" value="1"/>
</dbReference>
<dbReference type="PROSITE" id="PS50082">
    <property type="entry name" value="WD_REPEATS_2"/>
    <property type="match status" value="3"/>
</dbReference>
<evidence type="ECO:0000313" key="5">
    <source>
        <dbReference type="EMBL" id="KOS21201.1"/>
    </source>
</evidence>
<sequence>MASPMSSGQAHPTSRRDENMNAKKSPAGRPSASVDHAPDPDSQFSLYPRRLTSRLALQTGKGKDVKDSKDSKDAREPQESHDPNDPRESKTLSSSLSPSTSPVTTPDPLGTQILLRTNTSAANDSIAARLRSSGRHESLASDELAGQDAEAPARTGLADLPRERRSSRGTSFFSRLTMRSKKHDEPEDCESDQCDSRTEISSYPATTSVTSDCAGYIPLHKEPPRYIRSKPCNTKQRHLNRLFLAQELMGARRPKEHEQSQGRMPATAVGTKILKAGDAIWAAEFSNDGQYLAVAGKDQVVRVFAVITTEEERKQEEEDRNADKEGPCKGKEKLDAPVFRSKPIRELKAHTGEVLALCWSKNNFLLSASMDKTVQLWHLTREESLATFKHNDLVTSIAFHPTDDRFFLSGSLDGQLRLWSIPDKQVAYSMPTQEFITAVAFSPEGKTAICGVLSGLCWFYDTDGLKFQFKIHVRSSRGKNAKGSKITGIKTVAYPSDSSQKAEVRVMISSNDSRIRIYNLKTRMMEVKLKGLENQCSQIHARFSDDGAYVISGSEDRRAYIWNMSDVDSELKDRQPYETFDAHPEVVTTALMAPTRTRQLLSASGDPIYDLCNPPPVLLRSLDEAAVSQVTLSEYGHAEPSKPSGASVHSSTKKPVESPAYQKRCHHPDGNIIVTTDRTGTIKVFRQDCAFQQRQQNQWDMSSKFSRVSGIGRSGSIMTRASGGSARTSLNLNMTQAHQPCDRIMSWRQEVDHGHDRVSGTTHRSEQSAHQAKPARAPTPVRPSSPSGSSEVEKQPVESASPAQAARGVQPVRVTHPASPSSSVRTRQSLTFGKEYSYDSHGPTYPPTPSFSLITAADSEEQDKGDWSFWNFGRWGGGLSKLRYSMSSPSSPVEGGPSAEPNGRNLAPGGWRPSDRTTARRSMGTSDLKRLRAVEEEKRRKSSIPMVTPRAFADESVGPVPLPGGEAFGASRDSLTLKKRTDSGVGRLSAESKV</sequence>
<evidence type="ECO:0000256" key="2">
    <source>
        <dbReference type="ARBA" id="ARBA00022737"/>
    </source>
</evidence>
<feature type="region of interest" description="Disordered" evidence="4">
    <location>
        <begin position="311"/>
        <end position="333"/>
    </location>
</feature>
<dbReference type="EMBL" id="LGSR01000013">
    <property type="protein sequence ID" value="KOS21201.1"/>
    <property type="molecule type" value="Genomic_DNA"/>
</dbReference>
<evidence type="ECO:0000256" key="4">
    <source>
        <dbReference type="SAM" id="MobiDB-lite"/>
    </source>
</evidence>
<evidence type="ECO:0000313" key="6">
    <source>
        <dbReference type="Proteomes" id="UP000053831"/>
    </source>
</evidence>
<feature type="repeat" description="WD" evidence="3">
    <location>
        <begin position="347"/>
        <end position="387"/>
    </location>
</feature>
<comment type="caution">
    <text evidence="5">The sequence shown here is derived from an EMBL/GenBank/DDBJ whole genome shotgun (WGS) entry which is preliminary data.</text>
</comment>
<feature type="repeat" description="WD" evidence="3">
    <location>
        <begin position="387"/>
        <end position="429"/>
    </location>
</feature>
<dbReference type="InterPro" id="IPR036322">
    <property type="entry name" value="WD40_repeat_dom_sf"/>
</dbReference>
<dbReference type="InterPro" id="IPR001680">
    <property type="entry name" value="WD40_rpt"/>
</dbReference>
<feature type="repeat" description="WD" evidence="3">
    <location>
        <begin position="543"/>
        <end position="572"/>
    </location>
</feature>
<dbReference type="OrthoDB" id="1932312at2759"/>
<dbReference type="STRING" id="150374.A0A0M8N6Y2"/>
<feature type="compositionally biased region" description="Basic and acidic residues" evidence="4">
    <location>
        <begin position="61"/>
        <end position="90"/>
    </location>
</feature>
<proteinExistence type="predicted"/>
<reference evidence="5 6" key="1">
    <citation type="submission" date="2015-07" db="EMBL/GenBank/DDBJ databases">
        <title>The genome of the fungus Escovopsis weberi, a specialized disease agent of ant agriculture.</title>
        <authorList>
            <person name="de Man T.J."/>
            <person name="Stajich J.E."/>
            <person name="Kubicek C.P."/>
            <person name="Chenthamara K."/>
            <person name="Atanasova L."/>
            <person name="Druzhinina I.S."/>
            <person name="Birnbaum S."/>
            <person name="Barribeau S.M."/>
            <person name="Teiling C."/>
            <person name="Suen G."/>
            <person name="Currie C."/>
            <person name="Gerardo N.M."/>
        </authorList>
    </citation>
    <scope>NUCLEOTIDE SEQUENCE [LARGE SCALE GENOMIC DNA]</scope>
</reference>
<feature type="region of interest" description="Disordered" evidence="4">
    <location>
        <begin position="129"/>
        <end position="196"/>
    </location>
</feature>
<feature type="region of interest" description="Disordered" evidence="4">
    <location>
        <begin position="886"/>
        <end position="994"/>
    </location>
</feature>
<feature type="region of interest" description="Disordered" evidence="4">
    <location>
        <begin position="751"/>
        <end position="828"/>
    </location>
</feature>
<feature type="region of interest" description="Disordered" evidence="4">
    <location>
        <begin position="635"/>
        <end position="663"/>
    </location>
</feature>
<feature type="compositionally biased region" description="Polar residues" evidence="4">
    <location>
        <begin position="818"/>
        <end position="828"/>
    </location>
</feature>
<feature type="region of interest" description="Disordered" evidence="4">
    <location>
        <begin position="1"/>
        <end position="110"/>
    </location>
</feature>
<dbReference type="PROSITE" id="PS50294">
    <property type="entry name" value="WD_REPEATS_REGION"/>
    <property type="match status" value="2"/>
</dbReference>
<keyword evidence="1 3" id="KW-0853">WD repeat</keyword>
<dbReference type="Gene3D" id="2.130.10.10">
    <property type="entry name" value="YVTN repeat-like/Quinoprotein amine dehydrogenase"/>
    <property type="match status" value="1"/>
</dbReference>
<dbReference type="PANTHER" id="PTHR14221:SF0">
    <property type="entry name" value="WD REPEAT-CONTAINING PROTEIN 44"/>
    <property type="match status" value="1"/>
</dbReference>
<dbReference type="SMART" id="SM00320">
    <property type="entry name" value="WD40"/>
    <property type="match status" value="7"/>
</dbReference>
<evidence type="ECO:0000256" key="3">
    <source>
        <dbReference type="PROSITE-ProRule" id="PRU00221"/>
    </source>
</evidence>
<feature type="compositionally biased region" description="Low complexity" evidence="4">
    <location>
        <begin position="91"/>
        <end position="109"/>
    </location>
</feature>
<evidence type="ECO:0000256" key="1">
    <source>
        <dbReference type="ARBA" id="ARBA00022574"/>
    </source>
</evidence>
<keyword evidence="2" id="KW-0677">Repeat</keyword>
<dbReference type="InterPro" id="IPR015943">
    <property type="entry name" value="WD40/YVTN_repeat-like_dom_sf"/>
</dbReference>
<organism evidence="5 6">
    <name type="scientific">Escovopsis weberi</name>
    <dbReference type="NCBI Taxonomy" id="150374"/>
    <lineage>
        <taxon>Eukaryota</taxon>
        <taxon>Fungi</taxon>
        <taxon>Dikarya</taxon>
        <taxon>Ascomycota</taxon>
        <taxon>Pezizomycotina</taxon>
        <taxon>Sordariomycetes</taxon>
        <taxon>Hypocreomycetidae</taxon>
        <taxon>Hypocreales</taxon>
        <taxon>Hypocreaceae</taxon>
        <taxon>Escovopsis</taxon>
    </lineage>
</organism>
<feature type="compositionally biased region" description="Low complexity" evidence="4">
    <location>
        <begin position="886"/>
        <end position="901"/>
    </location>
</feature>
<dbReference type="Proteomes" id="UP000053831">
    <property type="component" value="Unassembled WGS sequence"/>
</dbReference>